<dbReference type="Pfam" id="PF00132">
    <property type="entry name" value="Hexapep"/>
    <property type="match status" value="1"/>
</dbReference>
<feature type="region of interest" description="Pyrophosphorylase" evidence="18">
    <location>
        <begin position="1"/>
        <end position="227"/>
    </location>
</feature>
<evidence type="ECO:0000256" key="15">
    <source>
        <dbReference type="ARBA" id="ARBA00048247"/>
    </source>
</evidence>
<feature type="binding site" evidence="18">
    <location>
        <position position="74"/>
    </location>
    <ligand>
        <name>UDP-N-acetyl-alpha-D-glucosamine</name>
        <dbReference type="ChEBI" id="CHEBI:57705"/>
    </ligand>
</feature>
<feature type="binding site" evidence="18">
    <location>
        <position position="374"/>
    </location>
    <ligand>
        <name>UDP-N-acetyl-alpha-D-glucosamine</name>
        <dbReference type="ChEBI" id="CHEBI:57705"/>
    </ligand>
</feature>
<keyword evidence="4 18" id="KW-0963">Cytoplasm</keyword>
<dbReference type="InterPro" id="IPR005882">
    <property type="entry name" value="Bifunctional_GlmU"/>
</dbReference>
<comment type="subunit">
    <text evidence="18">Homotrimer.</text>
</comment>
<dbReference type="GO" id="GO:0009252">
    <property type="term" value="P:peptidoglycan biosynthetic process"/>
    <property type="evidence" value="ECO:0007669"/>
    <property type="project" value="UniProtKB-UniRule"/>
</dbReference>
<comment type="pathway">
    <text evidence="18">Bacterial outer membrane biogenesis; LPS lipid A biosynthesis.</text>
</comment>
<dbReference type="GO" id="GO:0071555">
    <property type="term" value="P:cell wall organization"/>
    <property type="evidence" value="ECO:0007669"/>
    <property type="project" value="UniProtKB-KW"/>
</dbReference>
<dbReference type="GO" id="GO:0031470">
    <property type="term" value="C:carboxysome"/>
    <property type="evidence" value="ECO:0007669"/>
    <property type="project" value="UniProtKB-ARBA"/>
</dbReference>
<sequence length="454" mass="49172">MMIAVAVLAAGRGTRMKSQLPKVLHPLGGRSLVEWVFQSVADLAPTHKIVIVGYAGDMVRQALQDLPQIQFVDQSKQLGTGHAVQQVMPLLENFTGDLLVLNGDVPLLRRETLRALLTTHQAHGNAATILTAQIPDPQGYGRVICDGNNIVKQIVEDRDCTAAQKQNRRINAGVYCFHYPELAEVLPHLKSENDQQEFYLTDAVNDLEPVMAMDVEDYEEILGVNDRQQLAAAYQILQRRIKQYWMMAGVTLIDPDSITIDDTVQLAPDVILEPQTHLRGQTSIGSGSQIGPGSYIENSQIAANVSVKFSVITDSQIAEASQIGPYAHLRGHSQIGSHCRIGNFVELKQATLGNHTKASHLSYLGDAHLGDQVNIGAGTITANYDGVRKHRTVIGHRSKTGANSVLVAPVELGEDVTVAAGSTVTADVPAQSLVIARARQVIKPGWQLSPPSAP</sequence>
<reference evidence="22" key="1">
    <citation type="submission" date="2023-07" db="EMBL/GenBank/DDBJ databases">
        <authorList>
            <person name="Luz R."/>
            <person name="Cordeiro R."/>
            <person name="Fonseca A."/>
            <person name="Goncalves V."/>
        </authorList>
    </citation>
    <scope>NUCLEOTIDE SEQUENCE [LARGE SCALE GENOMIC DNA]</scope>
    <source>
        <strain evidence="22">BACA0444</strain>
    </source>
</reference>
<keyword evidence="13 18" id="KW-0012">Acyltransferase</keyword>
<keyword evidence="22" id="KW-1185">Reference proteome</keyword>
<dbReference type="CDD" id="cd03353">
    <property type="entry name" value="LbH_GlmU_C"/>
    <property type="match status" value="1"/>
</dbReference>
<keyword evidence="8 18" id="KW-0677">Repeat</keyword>
<protein>
    <recommendedName>
        <fullName evidence="18">Bifunctional protein GlmU</fullName>
    </recommendedName>
    <domain>
        <recommendedName>
            <fullName evidence="18">UDP-N-acetylglucosamine pyrophosphorylase</fullName>
            <ecNumber evidence="18">2.7.7.23</ecNumber>
        </recommendedName>
        <alternativeName>
            <fullName evidence="18">N-acetylglucosamine-1-phosphate uridyltransferase</fullName>
        </alternativeName>
    </domain>
    <domain>
        <recommendedName>
            <fullName evidence="18">Glucosamine-1-phosphate N-acetyltransferase</fullName>
            <ecNumber evidence="18">2.3.1.157</ecNumber>
        </recommendedName>
    </domain>
</protein>
<dbReference type="GO" id="GO:0043886">
    <property type="term" value="F:structural constituent of carboxysome shell"/>
    <property type="evidence" value="ECO:0007669"/>
    <property type="project" value="UniProtKB-ARBA"/>
</dbReference>
<feature type="binding site" evidence="18">
    <location>
        <position position="420"/>
    </location>
    <ligand>
        <name>acetyl-CoA</name>
        <dbReference type="ChEBI" id="CHEBI:57288"/>
    </ligand>
</feature>
<dbReference type="NCBIfam" id="NF010940">
    <property type="entry name" value="PRK14360.1"/>
    <property type="match status" value="1"/>
</dbReference>
<dbReference type="AlphaFoldDB" id="A0AAE4FSW6"/>
<dbReference type="GO" id="GO:0006048">
    <property type="term" value="P:UDP-N-acetylglucosamine biosynthetic process"/>
    <property type="evidence" value="ECO:0007669"/>
    <property type="project" value="InterPro"/>
</dbReference>
<keyword evidence="10 18" id="KW-0133">Cell shape</keyword>
<evidence type="ECO:0000256" key="3">
    <source>
        <dbReference type="ARBA" id="ARBA00007947"/>
    </source>
</evidence>
<keyword evidence="9 18" id="KW-0460">Magnesium</keyword>
<dbReference type="InterPro" id="IPR011004">
    <property type="entry name" value="Trimer_LpxA-like_sf"/>
</dbReference>
<evidence type="ECO:0000256" key="10">
    <source>
        <dbReference type="ARBA" id="ARBA00022960"/>
    </source>
</evidence>
<feature type="binding site" evidence="18">
    <location>
        <position position="141"/>
    </location>
    <ligand>
        <name>UDP-N-acetyl-alpha-D-glucosamine</name>
        <dbReference type="ChEBI" id="CHEBI:57705"/>
    </ligand>
</feature>
<comment type="caution">
    <text evidence="21">The sequence shown here is derived from an EMBL/GenBank/DDBJ whole genome shotgun (WGS) entry which is preliminary data.</text>
</comment>
<feature type="binding site" evidence="18">
    <location>
        <position position="156"/>
    </location>
    <ligand>
        <name>UDP-N-acetyl-alpha-D-glucosamine</name>
        <dbReference type="ChEBI" id="CHEBI:57705"/>
    </ligand>
</feature>
<feature type="binding site" evidence="18">
    <location>
        <position position="225"/>
    </location>
    <ligand>
        <name>UDP-N-acetyl-alpha-D-glucosamine</name>
        <dbReference type="ChEBI" id="CHEBI:57705"/>
    </ligand>
</feature>
<dbReference type="HAMAP" id="MF_01631">
    <property type="entry name" value="GlmU"/>
    <property type="match status" value="1"/>
</dbReference>
<feature type="binding site" evidence="18">
    <location>
        <position position="104"/>
    </location>
    <ligand>
        <name>Mg(2+)</name>
        <dbReference type="ChEBI" id="CHEBI:18420"/>
    </ligand>
</feature>
<keyword evidence="7 18" id="KW-0479">Metal-binding</keyword>
<accession>A0AAE4FSW6</accession>
<feature type="binding site" evidence="18">
    <location>
        <begin position="8"/>
        <end position="11"/>
    </location>
    <ligand>
        <name>UDP-N-acetyl-alpha-D-glucosamine</name>
        <dbReference type="ChEBI" id="CHEBI:57705"/>
    </ligand>
</feature>
<dbReference type="InterPro" id="IPR038009">
    <property type="entry name" value="GlmU_C_LbH"/>
</dbReference>
<dbReference type="SUPFAM" id="SSF53448">
    <property type="entry name" value="Nucleotide-diphospho-sugar transferases"/>
    <property type="match status" value="1"/>
</dbReference>
<dbReference type="GO" id="GO:0019134">
    <property type="term" value="F:glucosamine-1-phosphate N-acetyltransferase activity"/>
    <property type="evidence" value="ECO:0007669"/>
    <property type="project" value="UniProtKB-UniRule"/>
</dbReference>
<dbReference type="InterPro" id="IPR056729">
    <property type="entry name" value="GMPPB_C"/>
</dbReference>
<feature type="binding site" evidence="18">
    <location>
        <begin position="383"/>
        <end position="384"/>
    </location>
    <ligand>
        <name>acetyl-CoA</name>
        <dbReference type="ChEBI" id="CHEBI:57288"/>
    </ligand>
</feature>
<dbReference type="InterPro" id="IPR025877">
    <property type="entry name" value="MobA-like_NTP_Trfase"/>
</dbReference>
<feature type="binding site" evidence="18">
    <location>
        <position position="348"/>
    </location>
    <ligand>
        <name>UDP-N-acetyl-alpha-D-glucosamine</name>
        <dbReference type="ChEBI" id="CHEBI:57705"/>
    </ligand>
</feature>
<proteinExistence type="inferred from homology"/>
<feature type="binding site" evidence="18">
    <location>
        <position position="363"/>
    </location>
    <ligand>
        <name>UDP-N-acetyl-alpha-D-glucosamine</name>
        <dbReference type="ChEBI" id="CHEBI:57705"/>
    </ligand>
</feature>
<evidence type="ECO:0000256" key="16">
    <source>
        <dbReference type="ARBA" id="ARBA00048493"/>
    </source>
</evidence>
<dbReference type="Gene3D" id="3.90.550.10">
    <property type="entry name" value="Spore Coat Polysaccharide Biosynthesis Protein SpsA, Chain A"/>
    <property type="match status" value="1"/>
</dbReference>
<evidence type="ECO:0000256" key="12">
    <source>
        <dbReference type="ARBA" id="ARBA00023268"/>
    </source>
</evidence>
<comment type="similarity">
    <text evidence="3 18">In the N-terminal section; belongs to the N-acetylglucosamine-1-phosphate uridyltransferase family.</text>
</comment>
<feature type="domain" description="Mannose-1-phosphate guanyltransferase C-terminal" evidence="20">
    <location>
        <begin position="263"/>
        <end position="351"/>
    </location>
</feature>
<dbReference type="EMBL" id="JAVMIP010000009">
    <property type="protein sequence ID" value="MDS3861203.1"/>
    <property type="molecule type" value="Genomic_DNA"/>
</dbReference>
<keyword evidence="12 18" id="KW-0511">Multifunctional enzyme</keyword>
<feature type="binding site" evidence="18">
    <location>
        <position position="225"/>
    </location>
    <ligand>
        <name>Mg(2+)</name>
        <dbReference type="ChEBI" id="CHEBI:18420"/>
    </ligand>
</feature>
<dbReference type="Gene3D" id="2.160.10.10">
    <property type="entry name" value="Hexapeptide repeat proteins"/>
    <property type="match status" value="1"/>
</dbReference>
<dbReference type="Proteomes" id="UP001268256">
    <property type="component" value="Unassembled WGS sequence"/>
</dbReference>
<evidence type="ECO:0000313" key="21">
    <source>
        <dbReference type="EMBL" id="MDS3861203.1"/>
    </source>
</evidence>
<evidence type="ECO:0000256" key="18">
    <source>
        <dbReference type="HAMAP-Rule" id="MF_01631"/>
    </source>
</evidence>
<dbReference type="GO" id="GO:0005737">
    <property type="term" value="C:cytoplasm"/>
    <property type="evidence" value="ECO:0007669"/>
    <property type="project" value="UniProtKB-SubCell"/>
</dbReference>
<evidence type="ECO:0000259" key="20">
    <source>
        <dbReference type="Pfam" id="PF25087"/>
    </source>
</evidence>
<feature type="domain" description="MobA-like NTP transferase" evidence="19">
    <location>
        <begin position="6"/>
        <end position="133"/>
    </location>
</feature>
<comment type="catalytic activity">
    <reaction evidence="15 18">
        <text>alpha-D-glucosamine 1-phosphate + acetyl-CoA = N-acetyl-alpha-D-glucosamine 1-phosphate + CoA + H(+)</text>
        <dbReference type="Rhea" id="RHEA:13725"/>
        <dbReference type="ChEBI" id="CHEBI:15378"/>
        <dbReference type="ChEBI" id="CHEBI:57287"/>
        <dbReference type="ChEBI" id="CHEBI:57288"/>
        <dbReference type="ChEBI" id="CHEBI:57776"/>
        <dbReference type="ChEBI" id="CHEBI:58516"/>
        <dbReference type="EC" id="2.3.1.157"/>
    </reaction>
</comment>
<dbReference type="GO" id="GO:0016020">
    <property type="term" value="C:membrane"/>
    <property type="evidence" value="ECO:0007669"/>
    <property type="project" value="GOC"/>
</dbReference>
<comment type="cofactor">
    <cofactor evidence="18">
        <name>Mg(2+)</name>
        <dbReference type="ChEBI" id="CHEBI:18420"/>
    </cofactor>
    <text evidence="18">Binds 1 Mg(2+) ion per subunit.</text>
</comment>
<dbReference type="InterPro" id="IPR029044">
    <property type="entry name" value="Nucleotide-diphossugar_trans"/>
</dbReference>
<dbReference type="EC" id="2.7.7.23" evidence="18"/>
<feature type="region of interest" description="Linker" evidence="18">
    <location>
        <begin position="228"/>
        <end position="248"/>
    </location>
</feature>
<feature type="binding site" evidence="18">
    <location>
        <position position="171"/>
    </location>
    <ligand>
        <name>UDP-N-acetyl-alpha-D-glucosamine</name>
        <dbReference type="ChEBI" id="CHEBI:57705"/>
    </ligand>
</feature>
<keyword evidence="5 18" id="KW-0808">Transferase</keyword>
<dbReference type="PANTHER" id="PTHR43584:SF3">
    <property type="entry name" value="BIFUNCTIONAL PROTEIN GLMU"/>
    <property type="match status" value="1"/>
</dbReference>
<dbReference type="NCBIfam" id="TIGR01173">
    <property type="entry name" value="glmU"/>
    <property type="match status" value="1"/>
</dbReference>
<evidence type="ECO:0000256" key="5">
    <source>
        <dbReference type="ARBA" id="ARBA00022679"/>
    </source>
</evidence>
<evidence type="ECO:0000313" key="22">
    <source>
        <dbReference type="Proteomes" id="UP001268256"/>
    </source>
</evidence>
<evidence type="ECO:0000256" key="4">
    <source>
        <dbReference type="ARBA" id="ARBA00022490"/>
    </source>
</evidence>
<organism evidence="21 22">
    <name type="scientific">Pseudocalidococcus azoricus BACA0444</name>
    <dbReference type="NCBI Taxonomy" id="2918990"/>
    <lineage>
        <taxon>Bacteria</taxon>
        <taxon>Bacillati</taxon>
        <taxon>Cyanobacteriota</taxon>
        <taxon>Cyanophyceae</taxon>
        <taxon>Acaryochloridales</taxon>
        <taxon>Thermosynechococcaceae</taxon>
        <taxon>Pseudocalidococcus</taxon>
        <taxon>Pseudocalidococcus azoricus</taxon>
    </lineage>
</organism>
<evidence type="ECO:0000256" key="13">
    <source>
        <dbReference type="ARBA" id="ARBA00023315"/>
    </source>
</evidence>
<comment type="caution">
    <text evidence="18">Lacks conserved residue(s) required for the propagation of feature annotation.</text>
</comment>
<comment type="function">
    <text evidence="17 18">Catalyzes the last two sequential reactions in the de novo biosynthetic pathway for UDP-N-acetylglucosamine (UDP-GlcNAc). The C-terminal domain catalyzes the transfer of acetyl group from acetyl coenzyme A to glucosamine-1-phosphate (GlcN-1-P) to produce N-acetylglucosamine-1-phosphate (GlcNAc-1-P), which is converted into UDP-GlcNAc by the transfer of uridine 5-monophosphate (from uridine 5-triphosphate), a reaction catalyzed by the N-terminal domain.</text>
</comment>
<evidence type="ECO:0000256" key="8">
    <source>
        <dbReference type="ARBA" id="ARBA00022737"/>
    </source>
</evidence>
<feature type="binding site" evidence="18">
    <location>
        <position position="437"/>
    </location>
    <ligand>
        <name>acetyl-CoA</name>
        <dbReference type="ChEBI" id="CHEBI:57288"/>
    </ligand>
</feature>
<comment type="pathway">
    <text evidence="18">Nucleotide-sugar biosynthesis; UDP-N-acetyl-alpha-D-glucosamine biosynthesis; UDP-N-acetyl-alpha-D-glucosamine from N-acetyl-alpha-D-glucosamine 1-phosphate: step 1/1.</text>
</comment>
<dbReference type="Pfam" id="PF25087">
    <property type="entry name" value="GMPPB_C"/>
    <property type="match status" value="1"/>
</dbReference>
<comment type="catalytic activity">
    <reaction evidence="16 18">
        <text>N-acetyl-alpha-D-glucosamine 1-phosphate + UTP + H(+) = UDP-N-acetyl-alpha-D-glucosamine + diphosphate</text>
        <dbReference type="Rhea" id="RHEA:13509"/>
        <dbReference type="ChEBI" id="CHEBI:15378"/>
        <dbReference type="ChEBI" id="CHEBI:33019"/>
        <dbReference type="ChEBI" id="CHEBI:46398"/>
        <dbReference type="ChEBI" id="CHEBI:57705"/>
        <dbReference type="ChEBI" id="CHEBI:57776"/>
        <dbReference type="EC" id="2.7.7.23"/>
    </reaction>
</comment>
<evidence type="ECO:0000256" key="2">
    <source>
        <dbReference type="ARBA" id="ARBA00007707"/>
    </source>
</evidence>
<dbReference type="GO" id="GO:0000902">
    <property type="term" value="P:cell morphogenesis"/>
    <property type="evidence" value="ECO:0007669"/>
    <property type="project" value="UniProtKB-UniRule"/>
</dbReference>
<evidence type="ECO:0000256" key="11">
    <source>
        <dbReference type="ARBA" id="ARBA00022984"/>
    </source>
</evidence>
<dbReference type="PANTHER" id="PTHR43584">
    <property type="entry name" value="NUCLEOTIDYL TRANSFERASE"/>
    <property type="match status" value="1"/>
</dbReference>
<dbReference type="SUPFAM" id="SSF51161">
    <property type="entry name" value="Trimeric LpxA-like enzymes"/>
    <property type="match status" value="1"/>
</dbReference>
<evidence type="ECO:0000256" key="1">
    <source>
        <dbReference type="ARBA" id="ARBA00004496"/>
    </source>
</evidence>
<feature type="active site" description="Proton acceptor" evidence="18">
    <location>
        <position position="360"/>
    </location>
</feature>
<name>A0AAE4FSW6_9CYAN</name>
<comment type="similarity">
    <text evidence="2 18">In the C-terminal section; belongs to the transferase hexapeptide repeat family.</text>
</comment>
<dbReference type="GO" id="GO:0009245">
    <property type="term" value="P:lipid A biosynthetic process"/>
    <property type="evidence" value="ECO:0007669"/>
    <property type="project" value="UniProtKB-UniRule"/>
</dbReference>
<evidence type="ECO:0000256" key="14">
    <source>
        <dbReference type="ARBA" id="ARBA00023316"/>
    </source>
</evidence>
<evidence type="ECO:0000256" key="7">
    <source>
        <dbReference type="ARBA" id="ARBA00022723"/>
    </source>
</evidence>
<feature type="binding site" evidence="18">
    <location>
        <position position="330"/>
    </location>
    <ligand>
        <name>UDP-N-acetyl-alpha-D-glucosamine</name>
        <dbReference type="ChEBI" id="CHEBI:57705"/>
    </ligand>
</feature>
<dbReference type="GO" id="GO:0000287">
    <property type="term" value="F:magnesium ion binding"/>
    <property type="evidence" value="ECO:0007669"/>
    <property type="project" value="UniProtKB-UniRule"/>
</dbReference>
<comment type="pathway">
    <text evidence="18">Nucleotide-sugar biosynthesis; UDP-N-acetyl-alpha-D-glucosamine biosynthesis; N-acetyl-alpha-D-glucosamine 1-phosphate from alpha-D-glucosamine 6-phosphate (route II): step 2/2.</text>
</comment>
<dbReference type="InterPro" id="IPR001451">
    <property type="entry name" value="Hexapep"/>
</dbReference>
<evidence type="ECO:0000259" key="19">
    <source>
        <dbReference type="Pfam" id="PF12804"/>
    </source>
</evidence>
<dbReference type="Pfam" id="PF12804">
    <property type="entry name" value="NTP_transf_3"/>
    <property type="match status" value="1"/>
</dbReference>
<keyword evidence="6 18" id="KW-0548">Nucleotidyltransferase</keyword>
<gene>
    <name evidence="18 21" type="primary">glmU</name>
    <name evidence="21" type="ORF">RIF25_10335</name>
</gene>
<feature type="binding site" evidence="18">
    <location>
        <begin position="79"/>
        <end position="80"/>
    </location>
    <ligand>
        <name>UDP-N-acetyl-alpha-D-glucosamine</name>
        <dbReference type="ChEBI" id="CHEBI:57705"/>
    </ligand>
</feature>
<feature type="region of interest" description="N-acetyltransferase" evidence="18">
    <location>
        <begin position="249"/>
        <end position="454"/>
    </location>
</feature>
<feature type="binding site" evidence="18">
    <location>
        <position position="377"/>
    </location>
    <ligand>
        <name>acetyl-CoA</name>
        <dbReference type="ChEBI" id="CHEBI:57288"/>
    </ligand>
</feature>
<dbReference type="EC" id="2.3.1.157" evidence="18"/>
<dbReference type="InterPro" id="IPR050065">
    <property type="entry name" value="GlmU-like"/>
</dbReference>
<feature type="binding site" evidence="18">
    <location>
        <position position="22"/>
    </location>
    <ligand>
        <name>UDP-N-acetyl-alpha-D-glucosamine</name>
        <dbReference type="ChEBI" id="CHEBI:57705"/>
    </ligand>
</feature>
<evidence type="ECO:0000256" key="9">
    <source>
        <dbReference type="ARBA" id="ARBA00022842"/>
    </source>
</evidence>
<dbReference type="GO" id="GO:0008360">
    <property type="term" value="P:regulation of cell shape"/>
    <property type="evidence" value="ECO:0007669"/>
    <property type="project" value="UniProtKB-KW"/>
</dbReference>
<comment type="subcellular location">
    <subcellularLocation>
        <location evidence="1 18">Cytoplasm</location>
    </subcellularLocation>
</comment>
<keyword evidence="11 18" id="KW-0573">Peptidoglycan synthesis</keyword>
<dbReference type="CDD" id="cd02540">
    <property type="entry name" value="GT2_GlmU_N_bac"/>
    <property type="match status" value="1"/>
</dbReference>
<dbReference type="GO" id="GO:0003977">
    <property type="term" value="F:UDP-N-acetylglucosamine diphosphorylase activity"/>
    <property type="evidence" value="ECO:0007669"/>
    <property type="project" value="UniProtKB-UniRule"/>
</dbReference>
<keyword evidence="14 18" id="KW-0961">Cell wall biogenesis/degradation</keyword>
<evidence type="ECO:0000256" key="17">
    <source>
        <dbReference type="ARBA" id="ARBA00049628"/>
    </source>
</evidence>
<evidence type="ECO:0000256" key="6">
    <source>
        <dbReference type="ARBA" id="ARBA00022695"/>
    </source>
</evidence>